<dbReference type="Pfam" id="PF17963">
    <property type="entry name" value="Big_9"/>
    <property type="match status" value="1"/>
</dbReference>
<evidence type="ECO:0000313" key="3">
    <source>
        <dbReference type="EMBL" id="SFO87936.1"/>
    </source>
</evidence>
<dbReference type="SUPFAM" id="SSF51120">
    <property type="entry name" value="beta-Roll"/>
    <property type="match status" value="1"/>
</dbReference>
<dbReference type="GO" id="GO:0007156">
    <property type="term" value="P:homophilic cell adhesion via plasma membrane adhesion molecules"/>
    <property type="evidence" value="ECO:0007669"/>
    <property type="project" value="InterPro"/>
</dbReference>
<sequence>RFEVVEQDGAYVLKLKEGVSLDHETEPTVTLTVTTDDNNGGSFSEDFTIDVGDLNEAVTASDASETTGENNVLSSSVTATDLDGDTISYSLDGQPSEGIVTLNDDGSYSFDPGTAFDDLAVGESREVSFTYTADDGNGSTDQGTVTIEVTGTNDAPTAVDLSSSSVDENASGAVIGTLSTTDVDASDTHSYSVDDARFEVVEQDGAYVLKLKEGVSLDHEAETNGTVSFTVTSDDGHGGTFDLPVQVTVGDVNEAPTLTASGSYNFLYNGSFEVFNGGVHGGGDGTGWFEDAYIDGWTQSSIDVHEAGHMGLGATDGDYHVDLAAQSNGTLTRELEGLEDGETYSLSMDLKSRGIYGDGVTGTAEQALGQSVVQVVWNGEIIATIDPANEGLGWNTYTLDLTAGSGDGSNTITFIEMGSENSYGTLLDNFRINDSDGFGVLENEAGAEIATLSVSDVDDGDSVSYSVDDNRFEVVTQDGAVILKLKDGVSLDYETESSVDVTVTATDSGDLSTSQTLTVVVGDVDDLSSLNPIHGSSYNDTLNGTSGDDMITAYSGNDVIAGYGGEDVIYGDVGQDTIDGGTGNDDIYGGADSDTISGGDGNDFINGEDGSDVLYGNAGADALHGEAGNDALYGGAGNDTAYGGTGDDILFGGEGSVSTVTTFTDQTGSTNPFNGIDTGSYARPTLVDIDNDGDLDLFVGQNDGHLAYYQNTGSATNPVYNLVTSNYAGIDVGTDAAPTFADLDGDGDMDMMVGNGSGDFLYYQNNGTAYNANWSGAYNLGDYGSDMTPTFVDIDNDGDLDMFSGSHDGTFIYFENTGNAYNPNYSAVVSDPYGLGVDDLDTSVTFSDLDGDGDMDALLGTDDGTFYIQENVGDANNPSFATAVDASSTGLVNSDSETAPVFADINGDGVQDVVSGDIHGTIQYLEGNSYSTFTDISGSGDDSLYGGAGNDTIIGGDGNDYLSGGEGDDTFIYMVGDGNDIIDGGSVGDWTDSLEILGADGTDSTTYGTDWTISLNTGTVTMVDGSDQMLLSDDATGTIDFSDGSQIELENIDNVSW</sequence>
<proteinExistence type="predicted"/>
<organism evidence="3 4">
    <name type="scientific">Cohaesibacter marisflavi</name>
    <dbReference type="NCBI Taxonomy" id="655353"/>
    <lineage>
        <taxon>Bacteria</taxon>
        <taxon>Pseudomonadati</taxon>
        <taxon>Pseudomonadota</taxon>
        <taxon>Alphaproteobacteria</taxon>
        <taxon>Hyphomicrobiales</taxon>
        <taxon>Cohaesibacteraceae</taxon>
    </lineage>
</organism>
<accession>A0A1I5KTJ2</accession>
<dbReference type="Gene3D" id="2.60.40.10">
    <property type="entry name" value="Immunoglobulins"/>
    <property type="match status" value="1"/>
</dbReference>
<feature type="domain" description="Cadherin" evidence="2">
    <location>
        <begin position="55"/>
        <end position="158"/>
    </location>
</feature>
<dbReference type="PROSITE" id="PS50268">
    <property type="entry name" value="CADHERIN_2"/>
    <property type="match status" value="2"/>
</dbReference>
<dbReference type="InterPro" id="IPR002126">
    <property type="entry name" value="Cadherin-like_dom"/>
</dbReference>
<evidence type="ECO:0000256" key="1">
    <source>
        <dbReference type="ARBA" id="ARBA00022729"/>
    </source>
</evidence>
<dbReference type="GO" id="GO:0005509">
    <property type="term" value="F:calcium ion binding"/>
    <property type="evidence" value="ECO:0007669"/>
    <property type="project" value="InterPro"/>
</dbReference>
<protein>
    <submittedName>
        <fullName evidence="3">Hemolysin-type calcium-binding repeat-containing protein</fullName>
    </submittedName>
</protein>
<dbReference type="PROSITE" id="PS00330">
    <property type="entry name" value="HEMOLYSIN_CALCIUM"/>
    <property type="match status" value="3"/>
</dbReference>
<dbReference type="InterPro" id="IPR001343">
    <property type="entry name" value="Hemolysn_Ca-bd"/>
</dbReference>
<dbReference type="PRINTS" id="PR00313">
    <property type="entry name" value="CABNDNGRPT"/>
</dbReference>
<dbReference type="Pfam" id="PF00353">
    <property type="entry name" value="HemolysinCabind"/>
    <property type="match status" value="3"/>
</dbReference>
<dbReference type="SMART" id="SM00112">
    <property type="entry name" value="CA"/>
    <property type="match status" value="3"/>
</dbReference>
<dbReference type="AlphaFoldDB" id="A0A1I5KTJ2"/>
<gene>
    <name evidence="3" type="ORF">SAMN04488056_1151</name>
</gene>
<dbReference type="STRING" id="655353.SAMN04488056_1151"/>
<keyword evidence="1" id="KW-0732">Signal</keyword>
<name>A0A1I5KTJ2_9HYPH</name>
<dbReference type="InterPro" id="IPR013783">
    <property type="entry name" value="Ig-like_fold"/>
</dbReference>
<dbReference type="Proteomes" id="UP000199236">
    <property type="component" value="Unassembled WGS sequence"/>
</dbReference>
<dbReference type="InterPro" id="IPR011049">
    <property type="entry name" value="Serralysin-like_metalloprot_C"/>
</dbReference>
<dbReference type="SUPFAM" id="SSF69318">
    <property type="entry name" value="Integrin alpha N-terminal domain"/>
    <property type="match status" value="1"/>
</dbReference>
<dbReference type="Gene3D" id="2.150.10.10">
    <property type="entry name" value="Serralysin-like metalloprotease, C-terminal"/>
    <property type="match status" value="2"/>
</dbReference>
<dbReference type="Pfam" id="PF13517">
    <property type="entry name" value="FG-GAP_3"/>
    <property type="match status" value="2"/>
</dbReference>
<evidence type="ECO:0000313" key="4">
    <source>
        <dbReference type="Proteomes" id="UP000199236"/>
    </source>
</evidence>
<dbReference type="GO" id="GO:0016020">
    <property type="term" value="C:membrane"/>
    <property type="evidence" value="ECO:0007669"/>
    <property type="project" value="InterPro"/>
</dbReference>
<dbReference type="PANTHER" id="PTHR44103">
    <property type="entry name" value="PROPROTEIN CONVERTASE P"/>
    <property type="match status" value="1"/>
</dbReference>
<reference evidence="3 4" key="1">
    <citation type="submission" date="2016-10" db="EMBL/GenBank/DDBJ databases">
        <authorList>
            <person name="de Groot N.N."/>
        </authorList>
    </citation>
    <scope>NUCLEOTIDE SEQUENCE [LARGE SCALE GENOMIC DNA]</scope>
    <source>
        <strain evidence="3 4">CGMCC 1.9157</strain>
    </source>
</reference>
<evidence type="ECO:0000259" key="2">
    <source>
        <dbReference type="PROSITE" id="PS50268"/>
    </source>
</evidence>
<dbReference type="PANTHER" id="PTHR44103:SF1">
    <property type="entry name" value="PROPROTEIN CONVERTASE P"/>
    <property type="match status" value="1"/>
</dbReference>
<dbReference type="Gene3D" id="2.60.40.60">
    <property type="entry name" value="Cadherins"/>
    <property type="match status" value="2"/>
</dbReference>
<dbReference type="RefSeq" id="WP_175528185.1">
    <property type="nucleotide sequence ID" value="NZ_FOVR01000015.1"/>
</dbReference>
<dbReference type="InterPro" id="IPR028994">
    <property type="entry name" value="Integrin_alpha_N"/>
</dbReference>
<feature type="domain" description="Cadherin" evidence="2">
    <location>
        <begin position="446"/>
        <end position="534"/>
    </location>
</feature>
<dbReference type="InterPro" id="IPR018511">
    <property type="entry name" value="Hemolysin-typ_Ca-bd_CS"/>
</dbReference>
<dbReference type="CDD" id="cd11304">
    <property type="entry name" value="Cadherin_repeat"/>
    <property type="match status" value="2"/>
</dbReference>
<dbReference type="EMBL" id="FOVR01000015">
    <property type="protein sequence ID" value="SFO87936.1"/>
    <property type="molecule type" value="Genomic_DNA"/>
</dbReference>
<dbReference type="InterPro" id="IPR013517">
    <property type="entry name" value="FG-GAP"/>
</dbReference>
<keyword evidence="4" id="KW-1185">Reference proteome</keyword>
<feature type="non-terminal residue" evidence="3">
    <location>
        <position position="1"/>
    </location>
</feature>